<name>A0A6A6LWM0_HEVBR</name>
<keyword evidence="2" id="KW-1133">Transmembrane helix</keyword>
<proteinExistence type="predicted"/>
<accession>A0A6A6LWM0</accession>
<evidence type="ECO:0000256" key="1">
    <source>
        <dbReference type="SAM" id="MobiDB-lite"/>
    </source>
</evidence>
<comment type="caution">
    <text evidence="3">The sequence shown here is derived from an EMBL/GenBank/DDBJ whole genome shotgun (WGS) entry which is preliminary data.</text>
</comment>
<protein>
    <submittedName>
        <fullName evidence="3">Uncharacterized protein</fullName>
    </submittedName>
</protein>
<evidence type="ECO:0000313" key="4">
    <source>
        <dbReference type="Proteomes" id="UP000467840"/>
    </source>
</evidence>
<keyword evidence="2" id="KW-0812">Transmembrane</keyword>
<keyword evidence="2" id="KW-0472">Membrane</keyword>
<dbReference type="Proteomes" id="UP000467840">
    <property type="component" value="Chromosome 16"/>
</dbReference>
<feature type="transmembrane region" description="Helical" evidence="2">
    <location>
        <begin position="134"/>
        <end position="153"/>
    </location>
</feature>
<dbReference type="AlphaFoldDB" id="A0A6A6LWM0"/>
<organism evidence="3 4">
    <name type="scientific">Hevea brasiliensis</name>
    <name type="common">Para rubber tree</name>
    <name type="synonym">Siphonia brasiliensis</name>
    <dbReference type="NCBI Taxonomy" id="3981"/>
    <lineage>
        <taxon>Eukaryota</taxon>
        <taxon>Viridiplantae</taxon>
        <taxon>Streptophyta</taxon>
        <taxon>Embryophyta</taxon>
        <taxon>Tracheophyta</taxon>
        <taxon>Spermatophyta</taxon>
        <taxon>Magnoliopsida</taxon>
        <taxon>eudicotyledons</taxon>
        <taxon>Gunneridae</taxon>
        <taxon>Pentapetalae</taxon>
        <taxon>rosids</taxon>
        <taxon>fabids</taxon>
        <taxon>Malpighiales</taxon>
        <taxon>Euphorbiaceae</taxon>
        <taxon>Crotonoideae</taxon>
        <taxon>Micrandreae</taxon>
        <taxon>Hevea</taxon>
    </lineage>
</organism>
<feature type="region of interest" description="Disordered" evidence="1">
    <location>
        <begin position="1"/>
        <end position="21"/>
    </location>
</feature>
<gene>
    <name evidence="3" type="ORF">GH714_030988</name>
</gene>
<dbReference type="EMBL" id="JAAGAX010000009">
    <property type="protein sequence ID" value="KAF2304426.1"/>
    <property type="molecule type" value="Genomic_DNA"/>
</dbReference>
<evidence type="ECO:0000256" key="2">
    <source>
        <dbReference type="SAM" id="Phobius"/>
    </source>
</evidence>
<keyword evidence="4" id="KW-1185">Reference proteome</keyword>
<evidence type="ECO:0000313" key="3">
    <source>
        <dbReference type="EMBL" id="KAF2304426.1"/>
    </source>
</evidence>
<sequence length="202" mass="21814">MHVSSENVSPVHDKVLDSSSSQCKSHLNEELMKIGEADVADNGFEESVAHSLKMAGATSLMSVPKTKIPASWSTIGPACGNFSYGGLFLDSSGCHHIILSLSLIADGLEALVVAELLRGGSVQLRLLGLSRGSCSIFVVALELLLICVDFLLFSCYRTLFLVCRTENYFMSEPAVRVYRRDCNKTESAPGSSNLWGSVSFKD</sequence>
<reference evidence="3 4" key="1">
    <citation type="journal article" date="2020" name="Mol. Plant">
        <title>The Chromosome-Based Rubber Tree Genome Provides New Insights into Spurge Genome Evolution and Rubber Biosynthesis.</title>
        <authorList>
            <person name="Liu J."/>
            <person name="Shi C."/>
            <person name="Shi C.C."/>
            <person name="Li W."/>
            <person name="Zhang Q.J."/>
            <person name="Zhang Y."/>
            <person name="Li K."/>
            <person name="Lu H.F."/>
            <person name="Shi C."/>
            <person name="Zhu S.T."/>
            <person name="Xiao Z.Y."/>
            <person name="Nan H."/>
            <person name="Yue Y."/>
            <person name="Zhu X.G."/>
            <person name="Wu Y."/>
            <person name="Hong X.N."/>
            <person name="Fan G.Y."/>
            <person name="Tong Y."/>
            <person name="Zhang D."/>
            <person name="Mao C.L."/>
            <person name="Liu Y.L."/>
            <person name="Hao S.J."/>
            <person name="Liu W.Q."/>
            <person name="Lv M.Q."/>
            <person name="Zhang H.B."/>
            <person name="Liu Y."/>
            <person name="Hu-Tang G.R."/>
            <person name="Wang J.P."/>
            <person name="Wang J.H."/>
            <person name="Sun Y.H."/>
            <person name="Ni S.B."/>
            <person name="Chen W.B."/>
            <person name="Zhang X.C."/>
            <person name="Jiao Y.N."/>
            <person name="Eichler E.E."/>
            <person name="Li G.H."/>
            <person name="Liu X."/>
            <person name="Gao L.Z."/>
        </authorList>
    </citation>
    <scope>NUCLEOTIDE SEQUENCE [LARGE SCALE GENOMIC DNA]</scope>
    <source>
        <strain evidence="4">cv. GT1</strain>
        <tissue evidence="3">Leaf</tissue>
    </source>
</reference>